<dbReference type="PANTHER" id="PTHR43459:SF1">
    <property type="entry name" value="EG:BACN32G11.4 PROTEIN"/>
    <property type="match status" value="1"/>
</dbReference>
<accession>A0A7H0GYY3</accession>
<dbReference type="InterPro" id="IPR001753">
    <property type="entry name" value="Enoyl-CoA_hydra/iso"/>
</dbReference>
<dbReference type="SUPFAM" id="SSF52096">
    <property type="entry name" value="ClpP/crotonase"/>
    <property type="match status" value="1"/>
</dbReference>
<keyword evidence="3" id="KW-0413">Isomerase</keyword>
<evidence type="ECO:0000313" key="3">
    <source>
        <dbReference type="EMBL" id="QNP53499.1"/>
    </source>
</evidence>
<dbReference type="Gene3D" id="3.90.226.10">
    <property type="entry name" value="2-enoyl-CoA Hydratase, Chain A, domain 1"/>
    <property type="match status" value="1"/>
</dbReference>
<proteinExistence type="inferred from homology"/>
<dbReference type="InterPro" id="IPR018376">
    <property type="entry name" value="Enoyl-CoA_hyd/isom_CS"/>
</dbReference>
<dbReference type="GO" id="GO:0016853">
    <property type="term" value="F:isomerase activity"/>
    <property type="evidence" value="ECO:0007669"/>
    <property type="project" value="UniProtKB-KW"/>
</dbReference>
<name>A0A7H0GYY3_9BACT</name>
<dbReference type="PROSITE" id="PS00166">
    <property type="entry name" value="ENOYL_COA_HYDRATASE"/>
    <property type="match status" value="1"/>
</dbReference>
<sequence length="259" mass="28047">MYTCLLYDVRDGVATITFNRPDVFNAFNDPQSYELQDALKQVARDASVRAVVLTGAGRAFCSGQDLKAAQGEEKRSFYDSLHKRYNPIIRAMRALPKPIIGRLNGVAAGAGCSLALACDALIASTDASLIEVFINIGLVPDSGSSYFLPRLVGTLKAFELCTLGSKVSAEEALRLGLVNQVVAPEQLDEATYALAARYAAAPTKSIGLIKQMLNKASASTLDEMLDYEAYCQQIAGESDDYREGVQAFLEKRKPQFRGA</sequence>
<reference evidence="3 4" key="1">
    <citation type="submission" date="2020-08" db="EMBL/GenBank/DDBJ databases">
        <title>Genome sequence of Hymenobacter qilianensis JCM 19763T.</title>
        <authorList>
            <person name="Hyun D.-W."/>
            <person name="Bae J.-W."/>
        </authorList>
    </citation>
    <scope>NUCLEOTIDE SEQUENCE [LARGE SCALE GENOMIC DNA]</scope>
    <source>
        <strain evidence="3 4">JCM 19763</strain>
    </source>
</reference>
<dbReference type="Pfam" id="PF00378">
    <property type="entry name" value="ECH_1"/>
    <property type="match status" value="1"/>
</dbReference>
<evidence type="ECO:0000256" key="2">
    <source>
        <dbReference type="RuleBase" id="RU003707"/>
    </source>
</evidence>
<organism evidence="3 4">
    <name type="scientific">Hymenobacter qilianensis</name>
    <dbReference type="NCBI Taxonomy" id="1385715"/>
    <lineage>
        <taxon>Bacteria</taxon>
        <taxon>Pseudomonadati</taxon>
        <taxon>Bacteroidota</taxon>
        <taxon>Cytophagia</taxon>
        <taxon>Cytophagales</taxon>
        <taxon>Hymenobacteraceae</taxon>
        <taxon>Hymenobacter</taxon>
    </lineage>
</organism>
<dbReference type="InterPro" id="IPR014748">
    <property type="entry name" value="Enoyl-CoA_hydra_C"/>
</dbReference>
<dbReference type="Proteomes" id="UP000516093">
    <property type="component" value="Chromosome"/>
</dbReference>
<evidence type="ECO:0000256" key="1">
    <source>
        <dbReference type="ARBA" id="ARBA00005254"/>
    </source>
</evidence>
<dbReference type="Gene3D" id="1.10.12.10">
    <property type="entry name" value="Lyase 2-enoyl-coa Hydratase, Chain A, domain 2"/>
    <property type="match status" value="1"/>
</dbReference>
<dbReference type="KEGG" id="hqi:H9L05_07975"/>
<keyword evidence="4" id="KW-1185">Reference proteome</keyword>
<dbReference type="PANTHER" id="PTHR43459">
    <property type="entry name" value="ENOYL-COA HYDRATASE"/>
    <property type="match status" value="1"/>
</dbReference>
<evidence type="ECO:0000313" key="4">
    <source>
        <dbReference type="Proteomes" id="UP000516093"/>
    </source>
</evidence>
<dbReference type="CDD" id="cd06558">
    <property type="entry name" value="crotonase-like"/>
    <property type="match status" value="1"/>
</dbReference>
<protein>
    <submittedName>
        <fullName evidence="3">Enoyl-CoA hydratase/isomerase family protein</fullName>
    </submittedName>
</protein>
<gene>
    <name evidence="3" type="ORF">H9L05_07975</name>
</gene>
<dbReference type="EMBL" id="CP060784">
    <property type="protein sequence ID" value="QNP53499.1"/>
    <property type="molecule type" value="Genomic_DNA"/>
</dbReference>
<dbReference type="RefSeq" id="WP_187733713.1">
    <property type="nucleotide sequence ID" value="NZ_BMFN01000001.1"/>
</dbReference>
<comment type="similarity">
    <text evidence="1 2">Belongs to the enoyl-CoA hydratase/isomerase family.</text>
</comment>
<dbReference type="InterPro" id="IPR029045">
    <property type="entry name" value="ClpP/crotonase-like_dom_sf"/>
</dbReference>
<dbReference type="AlphaFoldDB" id="A0A7H0GYY3"/>